<dbReference type="SUPFAM" id="SSF116734">
    <property type="entry name" value="DNA methylase specificity domain"/>
    <property type="match status" value="2"/>
</dbReference>
<dbReference type="GO" id="GO:0004519">
    <property type="term" value="F:endonuclease activity"/>
    <property type="evidence" value="ECO:0007669"/>
    <property type="project" value="UniProtKB-KW"/>
</dbReference>
<proteinExistence type="inferred from homology"/>
<keyword evidence="5" id="KW-0255">Endonuclease</keyword>
<dbReference type="PANTHER" id="PTHR30408:SF12">
    <property type="entry name" value="TYPE I RESTRICTION ENZYME MJAVIII SPECIFICITY SUBUNIT"/>
    <property type="match status" value="1"/>
</dbReference>
<organism evidence="5 6">
    <name type="scientific">Chryseobacterium oryctis</name>
    <dbReference type="NCBI Taxonomy" id="2952618"/>
    <lineage>
        <taxon>Bacteria</taxon>
        <taxon>Pseudomonadati</taxon>
        <taxon>Bacteroidota</taxon>
        <taxon>Flavobacteriia</taxon>
        <taxon>Flavobacteriales</taxon>
        <taxon>Weeksellaceae</taxon>
        <taxon>Chryseobacterium group</taxon>
        <taxon>Chryseobacterium</taxon>
    </lineage>
</organism>
<comment type="similarity">
    <text evidence="1">Belongs to the type-I restriction system S methylase family.</text>
</comment>
<evidence type="ECO:0000259" key="4">
    <source>
        <dbReference type="Pfam" id="PF01420"/>
    </source>
</evidence>
<feature type="domain" description="Type I restriction modification DNA specificity" evidence="4">
    <location>
        <begin position="288"/>
        <end position="433"/>
    </location>
</feature>
<comment type="caution">
    <text evidence="5">The sequence shown here is derived from an EMBL/GenBank/DDBJ whole genome shotgun (WGS) entry which is preliminary data.</text>
</comment>
<gene>
    <name evidence="5" type="ORF">OH806_14430</name>
</gene>
<dbReference type="Proteomes" id="UP001163719">
    <property type="component" value="Unassembled WGS sequence"/>
</dbReference>
<dbReference type="RefSeq" id="WP_264744381.1">
    <property type="nucleotide sequence ID" value="NZ_JAPDHV010000007.1"/>
</dbReference>
<feature type="domain" description="Type I restriction modification DNA specificity" evidence="4">
    <location>
        <begin position="100"/>
        <end position="196"/>
    </location>
</feature>
<dbReference type="EC" id="3.1.21.-" evidence="5"/>
<dbReference type="InterPro" id="IPR052021">
    <property type="entry name" value="Type-I_RS_S_subunit"/>
</dbReference>
<reference evidence="5" key="1">
    <citation type="submission" date="2022-10" db="EMBL/GenBank/DDBJ databases">
        <title>Chryseobacterium babae sp. nov. isolated from the gut of the beetle Oryctes rhinoceros, and Chryseobacterium kimseyorum sp. nov., isolated from a stick insect rearing cage.</title>
        <authorList>
            <person name="Shelomi M."/>
            <person name="Han C.-J."/>
            <person name="Chen W.-M."/>
            <person name="Chen H.-K."/>
            <person name="Liaw S.-J."/>
            <person name="Muhle E."/>
            <person name="Clermont D."/>
        </authorList>
    </citation>
    <scope>NUCLEOTIDE SEQUENCE</scope>
    <source>
        <strain evidence="5">WLa1L2M3</strain>
    </source>
</reference>
<sequence>MQMTIDRENTSSIKYVKFHDITMWDVKRYSSEKIKSDYPIVKLGTQIREESHRVKLSAFPEDDFGILGVSNKIGIFDAYQEKGKKINQPYKKMEIDWLAYNPYRINVGSIGMRTKEHSNKFISPAYVVFSCKESLLPDFLYKLFKTQRFNKIIKESTTGSVRQNLTFDILKSLDIALPPLNVQHALLASYYNKIDKAIIQENEARNKEQEINDFLLSVLDIKFGENKEKKALTFAKFSNIDRWAIDYLFNLDSIKGITEGKYPVKKVKSFLLSYQYGLSVKATEIPIGIPMLRMNNIYNSKLDLNDLKYIKLNDEQKSKVLLNKGDLLFNRTNSKELVGKTAIFDLDDEYTFASYLIRLKLNTEIVNVHYINYLFNSLIGRSQIDSISRQVLGQANVNAQELQDFVFPIPNLEIQEDIVSEINKIKLKAESLKQAAEINRINAINEFEEAIFKN</sequence>
<dbReference type="PANTHER" id="PTHR30408">
    <property type="entry name" value="TYPE-1 RESTRICTION ENZYME ECOKI SPECIFICITY PROTEIN"/>
    <property type="match status" value="1"/>
</dbReference>
<dbReference type="CDD" id="cd17524">
    <property type="entry name" value="RMtype1_S_EcoUTORF5051P-TRD2-CR2_like"/>
    <property type="match status" value="1"/>
</dbReference>
<dbReference type="Gene3D" id="3.90.220.20">
    <property type="entry name" value="DNA methylase specificity domains"/>
    <property type="match status" value="2"/>
</dbReference>
<protein>
    <submittedName>
        <fullName evidence="5">Restriction endonuclease subunit S</fullName>
        <ecNumber evidence="5">3.1.21.-</ecNumber>
    </submittedName>
</protein>
<evidence type="ECO:0000256" key="2">
    <source>
        <dbReference type="ARBA" id="ARBA00022747"/>
    </source>
</evidence>
<dbReference type="EMBL" id="JAPDHV010000007">
    <property type="protein sequence ID" value="MCW3162464.1"/>
    <property type="molecule type" value="Genomic_DNA"/>
</dbReference>
<accession>A0ABT3HRU3</accession>
<keyword evidence="2" id="KW-0680">Restriction system</keyword>
<name>A0ABT3HRU3_9FLAO</name>
<evidence type="ECO:0000256" key="3">
    <source>
        <dbReference type="ARBA" id="ARBA00023125"/>
    </source>
</evidence>
<keyword evidence="5" id="KW-0378">Hydrolase</keyword>
<keyword evidence="3" id="KW-0238">DNA-binding</keyword>
<evidence type="ECO:0000313" key="6">
    <source>
        <dbReference type="Proteomes" id="UP001163719"/>
    </source>
</evidence>
<keyword evidence="6" id="KW-1185">Reference proteome</keyword>
<keyword evidence="5" id="KW-0540">Nuclease</keyword>
<evidence type="ECO:0000313" key="5">
    <source>
        <dbReference type="EMBL" id="MCW3162464.1"/>
    </source>
</evidence>
<evidence type="ECO:0000256" key="1">
    <source>
        <dbReference type="ARBA" id="ARBA00010923"/>
    </source>
</evidence>
<dbReference type="InterPro" id="IPR044946">
    <property type="entry name" value="Restrct_endonuc_typeI_TRD_sf"/>
</dbReference>
<dbReference type="Pfam" id="PF01420">
    <property type="entry name" value="Methylase_S"/>
    <property type="match status" value="2"/>
</dbReference>
<dbReference type="GO" id="GO:0016787">
    <property type="term" value="F:hydrolase activity"/>
    <property type="evidence" value="ECO:0007669"/>
    <property type="project" value="UniProtKB-KW"/>
</dbReference>
<dbReference type="InterPro" id="IPR000055">
    <property type="entry name" value="Restrct_endonuc_typeI_TRD"/>
</dbReference>